<dbReference type="KEGG" id="sbf:JCM31447_12790"/>
<dbReference type="EMBL" id="AP019368">
    <property type="protein sequence ID" value="BBH52836.1"/>
    <property type="molecule type" value="Genomic_DNA"/>
</dbReference>
<dbReference type="InterPro" id="IPR003607">
    <property type="entry name" value="HD/PDEase_dom"/>
</dbReference>
<organism evidence="2 3">
    <name type="scientific">Fluviispira sanaruensis</name>
    <dbReference type="NCBI Taxonomy" id="2493639"/>
    <lineage>
        <taxon>Bacteria</taxon>
        <taxon>Pseudomonadati</taxon>
        <taxon>Bdellovibrionota</taxon>
        <taxon>Oligoflexia</taxon>
        <taxon>Silvanigrellales</taxon>
        <taxon>Silvanigrellaceae</taxon>
        <taxon>Fluviispira</taxon>
    </lineage>
</organism>
<gene>
    <name evidence="2" type="ORF">JCM31447_12790</name>
</gene>
<dbReference type="PANTHER" id="PTHR33525">
    <property type="match status" value="1"/>
</dbReference>
<name>A0A4P2VIG4_FLUSA</name>
<keyword evidence="3" id="KW-1185">Reference proteome</keyword>
<dbReference type="InterPro" id="IPR006675">
    <property type="entry name" value="HDIG_dom"/>
</dbReference>
<feature type="domain" description="HDOD" evidence="1">
    <location>
        <begin position="13"/>
        <end position="208"/>
    </location>
</feature>
<dbReference type="CDD" id="cd00077">
    <property type="entry name" value="HDc"/>
    <property type="match status" value="1"/>
</dbReference>
<dbReference type="InterPro" id="IPR052340">
    <property type="entry name" value="RNase_Y/CdgJ"/>
</dbReference>
<reference evidence="2 3" key="1">
    <citation type="submission" date="2018-12" db="EMBL/GenBank/DDBJ databases">
        <title>Rubrispira sanarue gen. nov., sp., nov., a member of the order Silvanigrellales, isolated from a brackish lake in Hamamatsu Japan.</title>
        <authorList>
            <person name="Maejima Y."/>
            <person name="Iino T."/>
            <person name="Muraguchi Y."/>
            <person name="Fukuda K."/>
            <person name="Nojiri H."/>
            <person name="Ohkuma M."/>
            <person name="Moriuchi R."/>
            <person name="Dohra H."/>
            <person name="Kimbara K."/>
            <person name="Shintani M."/>
        </authorList>
    </citation>
    <scope>NUCLEOTIDE SEQUENCE [LARGE SCALE GENOMIC DNA]</scope>
    <source>
        <strain evidence="2 3">RF1110005</strain>
    </source>
</reference>
<dbReference type="PROSITE" id="PS51833">
    <property type="entry name" value="HDOD"/>
    <property type="match status" value="1"/>
</dbReference>
<dbReference type="Gene3D" id="1.10.3210.10">
    <property type="entry name" value="Hypothetical protein af1432"/>
    <property type="match status" value="1"/>
</dbReference>
<dbReference type="RefSeq" id="WP_130607655.1">
    <property type="nucleotide sequence ID" value="NZ_AP019368.1"/>
</dbReference>
<dbReference type="OrthoDB" id="9770715at2"/>
<dbReference type="SUPFAM" id="SSF109604">
    <property type="entry name" value="HD-domain/PDEase-like"/>
    <property type="match status" value="1"/>
</dbReference>
<dbReference type="Pfam" id="PF08668">
    <property type="entry name" value="HDOD"/>
    <property type="match status" value="1"/>
</dbReference>
<evidence type="ECO:0000259" key="1">
    <source>
        <dbReference type="PROSITE" id="PS51833"/>
    </source>
</evidence>
<evidence type="ECO:0000313" key="2">
    <source>
        <dbReference type="EMBL" id="BBH52836.1"/>
    </source>
</evidence>
<dbReference type="PANTHER" id="PTHR33525:SF4">
    <property type="entry name" value="CYCLIC DI-GMP PHOSPHODIESTERASE CDGJ"/>
    <property type="match status" value="1"/>
</dbReference>
<protein>
    <submittedName>
        <fullName evidence="2">HDOD domain-containing protein</fullName>
    </submittedName>
</protein>
<sequence>MVINNTASKDLKLPSMPDTVRECLAQMYSLEADLSKMASLIQKDPGITSSVLKLANSAIYGAGKSTSDLKVAFTRIGMTSLMQILVKYSVENLFKFETFEFFNIKAFTKHSAWVSQVAFELGKIAKNDKISDLLVAGLFHDIGLLVRAISDKALMKKITDLCVADKIDFISAEKKLKLDGHEILGVELLQSWQFPEEVILLVKNHHTDEAYRSKKLTSEQNKSISILCLSDTIAHRFGNAFVNYSRDTRVNATVLDKLGITNQDVGVAVKLATQHLQHY</sequence>
<dbReference type="Proteomes" id="UP000291236">
    <property type="component" value="Chromosome"/>
</dbReference>
<accession>A0A4P2VIG4</accession>
<dbReference type="InterPro" id="IPR013976">
    <property type="entry name" value="HDOD"/>
</dbReference>
<dbReference type="NCBIfam" id="TIGR00277">
    <property type="entry name" value="HDIG"/>
    <property type="match status" value="1"/>
</dbReference>
<proteinExistence type="predicted"/>
<evidence type="ECO:0000313" key="3">
    <source>
        <dbReference type="Proteomes" id="UP000291236"/>
    </source>
</evidence>
<dbReference type="AlphaFoldDB" id="A0A4P2VIG4"/>